<evidence type="ECO:0000256" key="5">
    <source>
        <dbReference type="ARBA" id="ARBA00022989"/>
    </source>
</evidence>
<evidence type="ECO:0000256" key="3">
    <source>
        <dbReference type="ARBA" id="ARBA00022475"/>
    </source>
</evidence>
<comment type="similarity">
    <text evidence="7">Belongs to the binding-protein-dependent transport system permease family.</text>
</comment>
<dbReference type="Pfam" id="PF00528">
    <property type="entry name" value="BPD_transp_1"/>
    <property type="match status" value="1"/>
</dbReference>
<evidence type="ECO:0000259" key="8">
    <source>
        <dbReference type="PROSITE" id="PS50928"/>
    </source>
</evidence>
<dbReference type="PROSITE" id="PS50928">
    <property type="entry name" value="ABC_TM1"/>
    <property type="match status" value="1"/>
</dbReference>
<sequence>MVRDLGRSLLAEGRVMIRTLLLRASVAVLILGAWEIAPRAGLADPTFLPPFSSVVDALWNWIASGEIVRHVSISLQRTALGLGLSILIGVPLGILIGTSHLFAGAFDGPLQASRQVSAIALFPVFILFFGIGELSKVMIIFWASVWPILLNATAGVTDVDPVLIRSARSMGARGLVLFRKVTLPAATPAIFTGIRTGAAYAFMVLVAAEMIGANAGLGFLVLHSQEVFRIPQMYAAIVALAIFGLVLNKLLLVLEHNLTSWRAAATGH</sequence>
<name>A0A4S4B3K5_9RHOO</name>
<dbReference type="SUPFAM" id="SSF161098">
    <property type="entry name" value="MetI-like"/>
    <property type="match status" value="1"/>
</dbReference>
<protein>
    <submittedName>
        <fullName evidence="9">ABC transporter permease</fullName>
    </submittedName>
</protein>
<keyword evidence="2 7" id="KW-0813">Transport</keyword>
<evidence type="ECO:0000256" key="2">
    <source>
        <dbReference type="ARBA" id="ARBA00022448"/>
    </source>
</evidence>
<dbReference type="PANTHER" id="PTHR30151">
    <property type="entry name" value="ALKANE SULFONATE ABC TRANSPORTER-RELATED, MEMBRANE SUBUNIT"/>
    <property type="match status" value="1"/>
</dbReference>
<evidence type="ECO:0000313" key="9">
    <source>
        <dbReference type="EMBL" id="THF65474.1"/>
    </source>
</evidence>
<evidence type="ECO:0000256" key="1">
    <source>
        <dbReference type="ARBA" id="ARBA00004651"/>
    </source>
</evidence>
<dbReference type="AlphaFoldDB" id="A0A4S4B3K5"/>
<evidence type="ECO:0000256" key="7">
    <source>
        <dbReference type="RuleBase" id="RU363032"/>
    </source>
</evidence>
<dbReference type="PANTHER" id="PTHR30151:SF16">
    <property type="entry name" value="ABC TRANSPORTER PERMEASE PROTEIN"/>
    <property type="match status" value="1"/>
</dbReference>
<feature type="transmembrane region" description="Helical" evidence="7">
    <location>
        <begin position="200"/>
        <end position="222"/>
    </location>
</feature>
<dbReference type="Proteomes" id="UP000308430">
    <property type="component" value="Unassembled WGS sequence"/>
</dbReference>
<feature type="transmembrane region" description="Helical" evidence="7">
    <location>
        <begin position="115"/>
        <end position="131"/>
    </location>
</feature>
<feature type="transmembrane region" description="Helical" evidence="7">
    <location>
        <begin position="20"/>
        <end position="37"/>
    </location>
</feature>
<keyword evidence="6 7" id="KW-0472">Membrane</keyword>
<reference evidence="9 10" key="1">
    <citation type="submission" date="2019-04" db="EMBL/GenBank/DDBJ databases">
        <title>Azoarcus nasutitermitis sp. nov. isolated from termite nest.</title>
        <authorList>
            <person name="Lin S.-Y."/>
            <person name="Hameed A."/>
            <person name="Hsu Y.-H."/>
            <person name="Young C.-C."/>
        </authorList>
    </citation>
    <scope>NUCLEOTIDE SEQUENCE [LARGE SCALE GENOMIC DNA]</scope>
    <source>
        <strain evidence="9 10">CC-YHH838</strain>
    </source>
</reference>
<dbReference type="GO" id="GO:0055085">
    <property type="term" value="P:transmembrane transport"/>
    <property type="evidence" value="ECO:0007669"/>
    <property type="project" value="InterPro"/>
</dbReference>
<dbReference type="InterPro" id="IPR035906">
    <property type="entry name" value="MetI-like_sf"/>
</dbReference>
<accession>A0A4S4B3K5</accession>
<keyword evidence="5 7" id="KW-1133">Transmembrane helix</keyword>
<feature type="domain" description="ABC transmembrane type-1" evidence="8">
    <location>
        <begin position="71"/>
        <end position="255"/>
    </location>
</feature>
<gene>
    <name evidence="9" type="ORF">E6C76_07745</name>
</gene>
<dbReference type="Gene3D" id="1.10.3720.10">
    <property type="entry name" value="MetI-like"/>
    <property type="match status" value="1"/>
</dbReference>
<dbReference type="InterPro" id="IPR000515">
    <property type="entry name" value="MetI-like"/>
</dbReference>
<comment type="caution">
    <text evidence="9">The sequence shown here is derived from an EMBL/GenBank/DDBJ whole genome shotgun (WGS) entry which is preliminary data.</text>
</comment>
<comment type="subcellular location">
    <subcellularLocation>
        <location evidence="1 7">Cell membrane</location>
        <topology evidence="1 7">Multi-pass membrane protein</topology>
    </subcellularLocation>
</comment>
<dbReference type="CDD" id="cd06261">
    <property type="entry name" value="TM_PBP2"/>
    <property type="match status" value="1"/>
</dbReference>
<evidence type="ECO:0000256" key="6">
    <source>
        <dbReference type="ARBA" id="ARBA00023136"/>
    </source>
</evidence>
<evidence type="ECO:0000313" key="10">
    <source>
        <dbReference type="Proteomes" id="UP000308430"/>
    </source>
</evidence>
<keyword evidence="10" id="KW-1185">Reference proteome</keyword>
<dbReference type="OrthoDB" id="8859188at2"/>
<evidence type="ECO:0000256" key="4">
    <source>
        <dbReference type="ARBA" id="ARBA00022692"/>
    </source>
</evidence>
<dbReference type="EMBL" id="SSOC01000003">
    <property type="protein sequence ID" value="THF65474.1"/>
    <property type="molecule type" value="Genomic_DNA"/>
</dbReference>
<dbReference type="GO" id="GO:0005886">
    <property type="term" value="C:plasma membrane"/>
    <property type="evidence" value="ECO:0007669"/>
    <property type="project" value="UniProtKB-SubCell"/>
</dbReference>
<feature type="transmembrane region" description="Helical" evidence="7">
    <location>
        <begin position="234"/>
        <end position="254"/>
    </location>
</feature>
<keyword evidence="3" id="KW-1003">Cell membrane</keyword>
<organism evidence="9 10">
    <name type="scientific">Pseudothauera nasutitermitis</name>
    <dbReference type="NCBI Taxonomy" id="2565930"/>
    <lineage>
        <taxon>Bacteria</taxon>
        <taxon>Pseudomonadati</taxon>
        <taxon>Pseudomonadota</taxon>
        <taxon>Betaproteobacteria</taxon>
        <taxon>Rhodocyclales</taxon>
        <taxon>Zoogloeaceae</taxon>
        <taxon>Pseudothauera</taxon>
    </lineage>
</organism>
<feature type="transmembrane region" description="Helical" evidence="7">
    <location>
        <begin position="79"/>
        <end position="103"/>
    </location>
</feature>
<keyword evidence="4 7" id="KW-0812">Transmembrane</keyword>
<proteinExistence type="inferred from homology"/>